<evidence type="ECO:0000256" key="1">
    <source>
        <dbReference type="ARBA" id="ARBA00009477"/>
    </source>
</evidence>
<dbReference type="Gene3D" id="2.40.30.170">
    <property type="match status" value="1"/>
</dbReference>
<comment type="caution">
    <text evidence="5">The sequence shown here is derived from an EMBL/GenBank/DDBJ whole genome shotgun (WGS) entry which is preliminary data.</text>
</comment>
<evidence type="ECO:0000313" key="5">
    <source>
        <dbReference type="EMBL" id="MVT10573.1"/>
    </source>
</evidence>
<dbReference type="Gene3D" id="2.40.50.100">
    <property type="match status" value="1"/>
</dbReference>
<proteinExistence type="inferred from homology"/>
<sequence length="342" mass="36478">MKCTYPLLAAILIFSSCGSKNRNKETTESAIPVIAEEAGRTSTVRETSVSGNIEGSQTVHLGFMVGGKVNFIAANEGQPIKEGQLLASLDAQNYSIAKEISDVNVGKAQDEFNRLKIMYERKSISESDFTKITLGLQEAKAQQKLQAKNLADTRLYSPISGVLLKKNTEVGEITAAGTPLFVVSAINTVKVNAYIPESELSNVKLGQEATVFVGALNETLTGKVTEVGAAADPASRAFMVKINLGNPGLRVRPGMIAEIKIASGHTSEILALPAEAVLHDLDNQSYVYVIDKSRNKAFKRKVSVGQLSGNRIEITSGVLPGELVVTGGQQKLNDGSSVIITK</sequence>
<keyword evidence="6" id="KW-1185">Reference proteome</keyword>
<dbReference type="PANTHER" id="PTHR30469">
    <property type="entry name" value="MULTIDRUG RESISTANCE PROTEIN MDTA"/>
    <property type="match status" value="1"/>
</dbReference>
<evidence type="ECO:0000259" key="2">
    <source>
        <dbReference type="Pfam" id="PF25954"/>
    </source>
</evidence>
<dbReference type="SUPFAM" id="SSF111369">
    <property type="entry name" value="HlyD-like secretion proteins"/>
    <property type="match status" value="1"/>
</dbReference>
<gene>
    <name evidence="5" type="ORF">GO493_20045</name>
</gene>
<dbReference type="Pfam" id="PF25973">
    <property type="entry name" value="BSH_CzcB"/>
    <property type="match status" value="1"/>
</dbReference>
<dbReference type="Pfam" id="PF25954">
    <property type="entry name" value="Beta-barrel_RND_2"/>
    <property type="match status" value="1"/>
</dbReference>
<dbReference type="InterPro" id="IPR058792">
    <property type="entry name" value="Beta-barrel_RND_2"/>
</dbReference>
<dbReference type="AlphaFoldDB" id="A0A7K1U871"/>
<dbReference type="InterPro" id="IPR006143">
    <property type="entry name" value="RND_pump_MFP"/>
</dbReference>
<dbReference type="EMBL" id="WRXN01000009">
    <property type="protein sequence ID" value="MVT10573.1"/>
    <property type="molecule type" value="Genomic_DNA"/>
</dbReference>
<evidence type="ECO:0000313" key="6">
    <source>
        <dbReference type="Proteomes" id="UP000461730"/>
    </source>
</evidence>
<evidence type="ECO:0000259" key="4">
    <source>
        <dbReference type="Pfam" id="PF25989"/>
    </source>
</evidence>
<dbReference type="InterPro" id="IPR058637">
    <property type="entry name" value="YknX-like_C"/>
</dbReference>
<organism evidence="5 6">
    <name type="scientific">Chitinophaga tropicalis</name>
    <dbReference type="NCBI Taxonomy" id="2683588"/>
    <lineage>
        <taxon>Bacteria</taxon>
        <taxon>Pseudomonadati</taxon>
        <taxon>Bacteroidota</taxon>
        <taxon>Chitinophagia</taxon>
        <taxon>Chitinophagales</taxon>
        <taxon>Chitinophagaceae</taxon>
        <taxon>Chitinophaga</taxon>
    </lineage>
</organism>
<dbReference type="RefSeq" id="WP_157308015.1">
    <property type="nucleotide sequence ID" value="NZ_WRXN01000009.1"/>
</dbReference>
<feature type="domain" description="CzcB-like barrel-sandwich hybrid" evidence="3">
    <location>
        <begin position="58"/>
        <end position="184"/>
    </location>
</feature>
<dbReference type="PROSITE" id="PS51257">
    <property type="entry name" value="PROKAR_LIPOPROTEIN"/>
    <property type="match status" value="1"/>
</dbReference>
<comment type="similarity">
    <text evidence="1">Belongs to the membrane fusion protein (MFP) (TC 8.A.1) family.</text>
</comment>
<dbReference type="Pfam" id="PF25989">
    <property type="entry name" value="YknX_C"/>
    <property type="match status" value="1"/>
</dbReference>
<dbReference type="InterPro" id="IPR058647">
    <property type="entry name" value="BSH_CzcB-like"/>
</dbReference>
<dbReference type="Gene3D" id="2.40.420.20">
    <property type="match status" value="1"/>
</dbReference>
<dbReference type="PANTHER" id="PTHR30469:SF38">
    <property type="entry name" value="HLYD FAMILY SECRETION PROTEIN"/>
    <property type="match status" value="1"/>
</dbReference>
<dbReference type="Proteomes" id="UP000461730">
    <property type="component" value="Unassembled WGS sequence"/>
</dbReference>
<reference evidence="5 6" key="1">
    <citation type="submission" date="2019-12" db="EMBL/GenBank/DDBJ databases">
        <title>Chitinophaga sp. strain ysch24 (GDMCC 1.1355), whole genome shotgun sequence.</title>
        <authorList>
            <person name="Zhang X."/>
        </authorList>
    </citation>
    <scope>NUCLEOTIDE SEQUENCE [LARGE SCALE GENOMIC DNA]</scope>
    <source>
        <strain evidence="6">ysch24</strain>
    </source>
</reference>
<dbReference type="Gene3D" id="1.10.287.470">
    <property type="entry name" value="Helix hairpin bin"/>
    <property type="match status" value="1"/>
</dbReference>
<accession>A0A7K1U871</accession>
<name>A0A7K1U871_9BACT</name>
<evidence type="ECO:0000259" key="3">
    <source>
        <dbReference type="Pfam" id="PF25973"/>
    </source>
</evidence>
<feature type="domain" description="CusB-like beta-barrel" evidence="2">
    <location>
        <begin position="189"/>
        <end position="263"/>
    </location>
</feature>
<dbReference type="NCBIfam" id="TIGR01730">
    <property type="entry name" value="RND_mfp"/>
    <property type="match status" value="1"/>
</dbReference>
<dbReference type="GO" id="GO:1990281">
    <property type="term" value="C:efflux pump complex"/>
    <property type="evidence" value="ECO:0007669"/>
    <property type="project" value="TreeGrafter"/>
</dbReference>
<protein>
    <submittedName>
        <fullName evidence="5">Efflux RND transporter periplasmic adaptor subunit</fullName>
    </submittedName>
</protein>
<dbReference type="FunFam" id="2.40.30.170:FF:000010">
    <property type="entry name" value="Efflux RND transporter periplasmic adaptor subunit"/>
    <property type="match status" value="1"/>
</dbReference>
<feature type="domain" description="YknX-like C-terminal permuted SH3-like" evidence="4">
    <location>
        <begin position="270"/>
        <end position="339"/>
    </location>
</feature>
<dbReference type="GO" id="GO:0015562">
    <property type="term" value="F:efflux transmembrane transporter activity"/>
    <property type="evidence" value="ECO:0007669"/>
    <property type="project" value="TreeGrafter"/>
</dbReference>